<gene>
    <name evidence="4" type="ORF">DealDRAFT_2939</name>
</gene>
<keyword evidence="2" id="KW-0408">Iron</keyword>
<evidence type="ECO:0000313" key="4">
    <source>
        <dbReference type="EMBL" id="EEG76173.1"/>
    </source>
</evidence>
<dbReference type="RefSeq" id="WP_008518836.1">
    <property type="nucleotide sequence ID" value="NZ_ACJM01000023.1"/>
</dbReference>
<evidence type="ECO:0000256" key="3">
    <source>
        <dbReference type="ARBA" id="ARBA00023014"/>
    </source>
</evidence>
<accession>C0GKD0</accession>
<dbReference type="eggNOG" id="COG3411">
    <property type="taxonomic scope" value="Bacteria"/>
</dbReference>
<dbReference type="Proteomes" id="UP000006443">
    <property type="component" value="Unassembled WGS sequence"/>
</dbReference>
<dbReference type="GO" id="GO:0046872">
    <property type="term" value="F:metal ion binding"/>
    <property type="evidence" value="ECO:0007669"/>
    <property type="project" value="UniProtKB-KW"/>
</dbReference>
<dbReference type="EMBL" id="ACJM01000023">
    <property type="protein sequence ID" value="EEG76173.1"/>
    <property type="molecule type" value="Genomic_DNA"/>
</dbReference>
<name>C0GKD0_DETAL</name>
<dbReference type="InterPro" id="IPR036249">
    <property type="entry name" value="Thioredoxin-like_sf"/>
</dbReference>
<dbReference type="AlphaFoldDB" id="C0GKD0"/>
<dbReference type="NCBIfam" id="NF041612">
    <property type="entry name" value="fdxn_Clost"/>
    <property type="match status" value="1"/>
</dbReference>
<dbReference type="Gene3D" id="3.40.30.10">
    <property type="entry name" value="Glutaredoxin"/>
    <property type="match status" value="1"/>
</dbReference>
<reference evidence="4 5" key="1">
    <citation type="submission" date="2009-02" db="EMBL/GenBank/DDBJ databases">
        <title>Sequencing of the draft genome and assembly of Dethiobacter alkaliphilus AHT 1.</title>
        <authorList>
            <consortium name="US DOE Joint Genome Institute (JGI-PGF)"/>
            <person name="Lucas S."/>
            <person name="Copeland A."/>
            <person name="Lapidus A."/>
            <person name="Glavina del Rio T."/>
            <person name="Dalin E."/>
            <person name="Tice H."/>
            <person name="Bruce D."/>
            <person name="Goodwin L."/>
            <person name="Pitluck S."/>
            <person name="Larimer F."/>
            <person name="Land M.L."/>
            <person name="Hauser L."/>
            <person name="Muyzer G."/>
        </authorList>
    </citation>
    <scope>NUCLEOTIDE SEQUENCE [LARGE SCALE GENOMIC DNA]</scope>
    <source>
        <strain evidence="4 5">AHT 1</strain>
    </source>
</reference>
<protein>
    <submittedName>
        <fullName evidence="4">Ferredoxin, 2Fe-2S</fullName>
    </submittedName>
</protein>
<proteinExistence type="predicted"/>
<keyword evidence="1" id="KW-0479">Metal-binding</keyword>
<evidence type="ECO:0000256" key="1">
    <source>
        <dbReference type="ARBA" id="ARBA00022723"/>
    </source>
</evidence>
<evidence type="ECO:0000313" key="5">
    <source>
        <dbReference type="Proteomes" id="UP000006443"/>
    </source>
</evidence>
<keyword evidence="5" id="KW-1185">Reference proteome</keyword>
<dbReference type="PANTHER" id="PTHR43578">
    <property type="entry name" value="NADH-QUINONE OXIDOREDUCTASE SUBUNIT F"/>
    <property type="match status" value="1"/>
</dbReference>
<dbReference type="InterPro" id="IPR048109">
    <property type="entry name" value="Fdxn_Clost-type"/>
</dbReference>
<dbReference type="SUPFAM" id="SSF52833">
    <property type="entry name" value="Thioredoxin-like"/>
    <property type="match status" value="1"/>
</dbReference>
<dbReference type="PANTHER" id="PTHR43578:SF3">
    <property type="entry name" value="NADH-QUINONE OXIDOREDUCTASE SUBUNIT F"/>
    <property type="match status" value="1"/>
</dbReference>
<sequence length="104" mass="11625">MIKPTHHIFVCTSSRPNGQQKGFCHSKDAFAIMETLLEEINDRGLGGEVFVTNTGCLGFCEKGPIVIVYPENIWYFSVSPDNVEEIIEEHIEGGNPVERLMSPE</sequence>
<dbReference type="STRING" id="555088.DealDRAFT_2939"/>
<evidence type="ECO:0000256" key="2">
    <source>
        <dbReference type="ARBA" id="ARBA00023004"/>
    </source>
</evidence>
<dbReference type="OrthoDB" id="9800692at2"/>
<organism evidence="4 5">
    <name type="scientific">Dethiobacter alkaliphilus AHT 1</name>
    <dbReference type="NCBI Taxonomy" id="555088"/>
    <lineage>
        <taxon>Bacteria</taxon>
        <taxon>Bacillati</taxon>
        <taxon>Bacillota</taxon>
        <taxon>Dethiobacteria</taxon>
        <taxon>Dethiobacterales</taxon>
        <taxon>Dethiobacteraceae</taxon>
        <taxon>Dethiobacter</taxon>
    </lineage>
</organism>
<dbReference type="CDD" id="cd02980">
    <property type="entry name" value="TRX_Fd_family"/>
    <property type="match status" value="1"/>
</dbReference>
<dbReference type="GO" id="GO:0051536">
    <property type="term" value="F:iron-sulfur cluster binding"/>
    <property type="evidence" value="ECO:0007669"/>
    <property type="project" value="UniProtKB-KW"/>
</dbReference>
<keyword evidence="3" id="KW-0411">Iron-sulfur</keyword>
<comment type="caution">
    <text evidence="4">The sequence shown here is derived from an EMBL/GenBank/DDBJ whole genome shotgun (WGS) entry which is preliminary data.</text>
</comment>